<dbReference type="OrthoDB" id="4213189at2"/>
<keyword evidence="3" id="KW-0274">FAD</keyword>
<keyword evidence="7" id="KW-1185">Reference proteome</keyword>
<evidence type="ECO:0000256" key="2">
    <source>
        <dbReference type="ARBA" id="ARBA00022630"/>
    </source>
</evidence>
<dbReference type="Pfam" id="PF07992">
    <property type="entry name" value="Pyr_redox_2"/>
    <property type="match status" value="1"/>
</dbReference>
<evidence type="ECO:0000313" key="6">
    <source>
        <dbReference type="EMBL" id="VEG51816.1"/>
    </source>
</evidence>
<dbReference type="Proteomes" id="UP000279306">
    <property type="component" value="Chromosome"/>
</dbReference>
<dbReference type="KEGG" id="mauu:NCTC10437_00929"/>
<dbReference type="EC" id="1.18.1.3" evidence="6"/>
<proteinExistence type="predicted"/>
<gene>
    <name evidence="6" type="primary">andAa</name>
    <name evidence="6" type="ORF">NCTC10437_00929</name>
</gene>
<dbReference type="AlphaFoldDB" id="A0A3S4SEZ3"/>
<dbReference type="PANTHER" id="PTHR43557:SF2">
    <property type="entry name" value="RIESKE DOMAIN-CONTAINING PROTEIN-RELATED"/>
    <property type="match status" value="1"/>
</dbReference>
<dbReference type="GO" id="GO:0005737">
    <property type="term" value="C:cytoplasm"/>
    <property type="evidence" value="ECO:0007669"/>
    <property type="project" value="TreeGrafter"/>
</dbReference>
<dbReference type="GO" id="GO:0016651">
    <property type="term" value="F:oxidoreductase activity, acting on NAD(P)H"/>
    <property type="evidence" value="ECO:0007669"/>
    <property type="project" value="TreeGrafter"/>
</dbReference>
<dbReference type="InterPro" id="IPR016156">
    <property type="entry name" value="FAD/NAD-linked_Rdtase_dimer_sf"/>
</dbReference>
<evidence type="ECO:0000259" key="5">
    <source>
        <dbReference type="Pfam" id="PF07992"/>
    </source>
</evidence>
<evidence type="ECO:0000256" key="1">
    <source>
        <dbReference type="ARBA" id="ARBA00001974"/>
    </source>
</evidence>
<sequence>MSDAGLIVIGSGPAGIGAAEAFRARRPDAPLRIFTADTQQPYQRPPLSKEFLRGHTDDVAMDITTPLATDLSTPVQHIDLSNRIVTAGDAEYRYESLVLASGASPVPLPVPGGDQALQLRSLDDAKRLREATNSAKTAVVVGAGFIGCEAAASFAAQGLSVTLVAPDEAPQQKRLGDEAGKQLLRLVEATGVRFIGGTKVTSLRDGSVQLDDGTVLDADLVLAATGVSPNAGLAEAAGITLRDGHIPVGADMSTGFDGVYAAGDVAFAVNAGAGRALAVEHWQDAADQGEIAGARAAGDDDATWSGVPGFWTTIGDTDVKYHAWGDGYQRSRLIERTGGFTVWYESDGAVVGVLTCNADDDYEQGEELITAGKPAPVPMS</sequence>
<dbReference type="PANTHER" id="PTHR43557">
    <property type="entry name" value="APOPTOSIS-INDUCING FACTOR 1"/>
    <property type="match status" value="1"/>
</dbReference>
<evidence type="ECO:0000256" key="3">
    <source>
        <dbReference type="ARBA" id="ARBA00022827"/>
    </source>
</evidence>
<dbReference type="InterPro" id="IPR023753">
    <property type="entry name" value="FAD/NAD-binding_dom"/>
</dbReference>
<dbReference type="RefSeq" id="WP_048634088.1">
    <property type="nucleotide sequence ID" value="NZ_CVQQ01000016.1"/>
</dbReference>
<keyword evidence="2" id="KW-0285">Flavoprotein</keyword>
<keyword evidence="4 6" id="KW-0560">Oxidoreductase</keyword>
<dbReference type="STRING" id="1791.GCA_001049355_04244"/>
<evidence type="ECO:0000313" key="7">
    <source>
        <dbReference type="Proteomes" id="UP000279306"/>
    </source>
</evidence>
<dbReference type="PRINTS" id="PR00368">
    <property type="entry name" value="FADPNR"/>
</dbReference>
<dbReference type="Gene3D" id="3.30.390.30">
    <property type="match status" value="1"/>
</dbReference>
<dbReference type="InterPro" id="IPR050446">
    <property type="entry name" value="FAD-oxidoreductase/Apoptosis"/>
</dbReference>
<name>A0A3S4SEZ3_MYCAU</name>
<dbReference type="EMBL" id="LR134356">
    <property type="protein sequence ID" value="VEG51816.1"/>
    <property type="molecule type" value="Genomic_DNA"/>
</dbReference>
<comment type="cofactor">
    <cofactor evidence="1">
        <name>FAD</name>
        <dbReference type="ChEBI" id="CHEBI:57692"/>
    </cofactor>
</comment>
<protein>
    <submittedName>
        <fullName evidence="6">NAD(P)H-nitrite reductase</fullName>
        <ecNumber evidence="6">1.18.1.3</ecNumber>
    </submittedName>
</protein>
<accession>A0A3S4SEZ3</accession>
<dbReference type="GO" id="GO:0008860">
    <property type="term" value="F:ferredoxin-NAD+ reductase activity"/>
    <property type="evidence" value="ECO:0007669"/>
    <property type="project" value="UniProtKB-EC"/>
</dbReference>
<dbReference type="Gene3D" id="3.50.50.60">
    <property type="entry name" value="FAD/NAD(P)-binding domain"/>
    <property type="match status" value="2"/>
</dbReference>
<dbReference type="SUPFAM" id="SSF51905">
    <property type="entry name" value="FAD/NAD(P)-binding domain"/>
    <property type="match status" value="1"/>
</dbReference>
<dbReference type="PRINTS" id="PR00469">
    <property type="entry name" value="PNDRDTASEII"/>
</dbReference>
<feature type="domain" description="FAD/NAD(P)-binding" evidence="5">
    <location>
        <begin position="6"/>
        <end position="289"/>
    </location>
</feature>
<evidence type="ECO:0000256" key="4">
    <source>
        <dbReference type="ARBA" id="ARBA00023002"/>
    </source>
</evidence>
<organism evidence="6 7">
    <name type="scientific">Mycolicibacterium aurum</name>
    <name type="common">Mycobacterium aurum</name>
    <dbReference type="NCBI Taxonomy" id="1791"/>
    <lineage>
        <taxon>Bacteria</taxon>
        <taxon>Bacillati</taxon>
        <taxon>Actinomycetota</taxon>
        <taxon>Actinomycetes</taxon>
        <taxon>Mycobacteriales</taxon>
        <taxon>Mycobacteriaceae</taxon>
        <taxon>Mycolicibacterium</taxon>
    </lineage>
</organism>
<reference evidence="6 7" key="1">
    <citation type="submission" date="2018-12" db="EMBL/GenBank/DDBJ databases">
        <authorList>
            <consortium name="Pathogen Informatics"/>
        </authorList>
    </citation>
    <scope>NUCLEOTIDE SEQUENCE [LARGE SCALE GENOMIC DNA]</scope>
    <source>
        <strain evidence="6 7">NCTC10437</strain>
    </source>
</reference>
<dbReference type="InterPro" id="IPR036188">
    <property type="entry name" value="FAD/NAD-bd_sf"/>
</dbReference>
<dbReference type="SUPFAM" id="SSF55424">
    <property type="entry name" value="FAD/NAD-linked reductases, dimerisation (C-terminal) domain"/>
    <property type="match status" value="1"/>
</dbReference>